<dbReference type="Proteomes" id="UP000886819">
    <property type="component" value="Unassembled WGS sequence"/>
</dbReference>
<reference evidence="1" key="1">
    <citation type="submission" date="2020-10" db="EMBL/GenBank/DDBJ databases">
        <authorList>
            <person name="Gilroy R."/>
        </authorList>
    </citation>
    <scope>NUCLEOTIDE SEQUENCE</scope>
    <source>
        <strain evidence="1">ChiHile30-977</strain>
    </source>
</reference>
<organism evidence="1 2">
    <name type="scientific">Candidatus Avichristensenella intestinipullorum</name>
    <dbReference type="NCBI Taxonomy" id="2840693"/>
    <lineage>
        <taxon>Bacteria</taxon>
        <taxon>Bacillati</taxon>
        <taxon>Bacillota</taxon>
        <taxon>Clostridia</taxon>
        <taxon>Candidatus Avichristensenella</taxon>
    </lineage>
</organism>
<evidence type="ECO:0000313" key="2">
    <source>
        <dbReference type="Proteomes" id="UP000886819"/>
    </source>
</evidence>
<name>A0A9D0YWS3_9FIRM</name>
<protein>
    <submittedName>
        <fullName evidence="1">Uncharacterized protein</fullName>
    </submittedName>
</protein>
<evidence type="ECO:0000313" key="1">
    <source>
        <dbReference type="EMBL" id="HIQ62310.1"/>
    </source>
</evidence>
<comment type="caution">
    <text evidence="1">The sequence shown here is derived from an EMBL/GenBank/DDBJ whole genome shotgun (WGS) entry which is preliminary data.</text>
</comment>
<reference evidence="1" key="2">
    <citation type="journal article" date="2021" name="PeerJ">
        <title>Extensive microbial diversity within the chicken gut microbiome revealed by metagenomics and culture.</title>
        <authorList>
            <person name="Gilroy R."/>
            <person name="Ravi A."/>
            <person name="Getino M."/>
            <person name="Pursley I."/>
            <person name="Horton D.L."/>
            <person name="Alikhan N.F."/>
            <person name="Baker D."/>
            <person name="Gharbi K."/>
            <person name="Hall N."/>
            <person name="Watson M."/>
            <person name="Adriaenssens E.M."/>
            <person name="Foster-Nyarko E."/>
            <person name="Jarju S."/>
            <person name="Secka A."/>
            <person name="Antonio M."/>
            <person name="Oren A."/>
            <person name="Chaudhuri R.R."/>
            <person name="La Ragione R."/>
            <person name="Hildebrand F."/>
            <person name="Pallen M.J."/>
        </authorList>
    </citation>
    <scope>NUCLEOTIDE SEQUENCE</scope>
    <source>
        <strain evidence="1">ChiHile30-977</strain>
    </source>
</reference>
<gene>
    <name evidence="1" type="ORF">IAA66_01825</name>
</gene>
<dbReference type="AlphaFoldDB" id="A0A9D0YWS3"/>
<dbReference type="EMBL" id="DVFI01000026">
    <property type="protein sequence ID" value="HIQ62310.1"/>
    <property type="molecule type" value="Genomic_DNA"/>
</dbReference>
<proteinExistence type="predicted"/>
<sequence length="332" mass="36455">MIANREELKRLVRACVRHTAAVDVCSGIPWRNLVAPRQTGPDALLTDEALLRLAGRYLPESPDAQGVYHALFLEHSPIGADAQRALAAMKQWGLNPAVRNLDALRAQWKALHEYSRVSDGLDAAGVSSLAVRVGLFEDDAPELSELDERLHAMLDVTPLFALEDCWTELASRGASDRDTLCALIASRGRALAARSLYVGPDARWDGRMVEGCLLPTCRELGVRLVLDGLSPRRWRVEGARHVARRPCAEADALGFLPDAPTLCEAFGRRGWSLTPYCSAQVTTLEHLPAAWHAARRAVAEALTEMYARTMKTGWRLAEGEVAHDIERLLGGE</sequence>
<accession>A0A9D0YWS3</accession>